<protein>
    <submittedName>
        <fullName evidence="1">Uncharacterized protein</fullName>
    </submittedName>
</protein>
<dbReference type="OrthoDB" id="6341434at2759"/>
<keyword evidence="2" id="KW-1185">Reference proteome</keyword>
<organism evidence="1 2">
    <name type="scientific">Portunus trituberculatus</name>
    <name type="common">Swimming crab</name>
    <name type="synonym">Neptunus trituberculatus</name>
    <dbReference type="NCBI Taxonomy" id="210409"/>
    <lineage>
        <taxon>Eukaryota</taxon>
        <taxon>Metazoa</taxon>
        <taxon>Ecdysozoa</taxon>
        <taxon>Arthropoda</taxon>
        <taxon>Crustacea</taxon>
        <taxon>Multicrustacea</taxon>
        <taxon>Malacostraca</taxon>
        <taxon>Eumalacostraca</taxon>
        <taxon>Eucarida</taxon>
        <taxon>Decapoda</taxon>
        <taxon>Pleocyemata</taxon>
        <taxon>Brachyura</taxon>
        <taxon>Eubrachyura</taxon>
        <taxon>Portunoidea</taxon>
        <taxon>Portunidae</taxon>
        <taxon>Portuninae</taxon>
        <taxon>Portunus</taxon>
    </lineage>
</organism>
<sequence>MKVCHTSRSNGIRLKNAVKLSSVKIKVTDTDCICFGSYNVWCMVTWQILPDWCHSM</sequence>
<proteinExistence type="predicted"/>
<dbReference type="EMBL" id="VSRR010015699">
    <property type="protein sequence ID" value="MPC58447.1"/>
    <property type="molecule type" value="Genomic_DNA"/>
</dbReference>
<accession>A0A5B7GMH8</accession>
<gene>
    <name evidence="1" type="ORF">E2C01_052453</name>
</gene>
<comment type="caution">
    <text evidence="1">The sequence shown here is derived from an EMBL/GenBank/DDBJ whole genome shotgun (WGS) entry which is preliminary data.</text>
</comment>
<dbReference type="Proteomes" id="UP000324222">
    <property type="component" value="Unassembled WGS sequence"/>
</dbReference>
<evidence type="ECO:0000313" key="2">
    <source>
        <dbReference type="Proteomes" id="UP000324222"/>
    </source>
</evidence>
<dbReference type="AlphaFoldDB" id="A0A5B7GMH8"/>
<name>A0A5B7GMH8_PORTR</name>
<reference evidence="1 2" key="1">
    <citation type="submission" date="2019-05" db="EMBL/GenBank/DDBJ databases">
        <title>Another draft genome of Portunus trituberculatus and its Hox gene families provides insights of decapod evolution.</title>
        <authorList>
            <person name="Jeong J.-H."/>
            <person name="Song I."/>
            <person name="Kim S."/>
            <person name="Choi T."/>
            <person name="Kim D."/>
            <person name="Ryu S."/>
            <person name="Kim W."/>
        </authorList>
    </citation>
    <scope>NUCLEOTIDE SEQUENCE [LARGE SCALE GENOMIC DNA]</scope>
    <source>
        <tissue evidence="1">Muscle</tissue>
    </source>
</reference>
<evidence type="ECO:0000313" key="1">
    <source>
        <dbReference type="EMBL" id="MPC58447.1"/>
    </source>
</evidence>